<name>A0A9C9EL34_UNCW3</name>
<proteinExistence type="predicted"/>
<evidence type="ECO:0000313" key="3">
    <source>
        <dbReference type="Proteomes" id="UP000885826"/>
    </source>
</evidence>
<protein>
    <submittedName>
        <fullName evidence="2">CinA family protein</fullName>
    </submittedName>
</protein>
<feature type="domain" description="CinA C-terminal" evidence="1">
    <location>
        <begin position="5"/>
        <end position="156"/>
    </location>
</feature>
<dbReference type="EMBL" id="DRIG01000023">
    <property type="protein sequence ID" value="HEC77870.1"/>
    <property type="molecule type" value="Genomic_DNA"/>
</dbReference>
<comment type="caution">
    <text evidence="2">The sequence shown here is derived from an EMBL/GenBank/DDBJ whole genome shotgun (WGS) entry which is preliminary data.</text>
</comment>
<reference evidence="2" key="1">
    <citation type="journal article" date="2020" name="mSystems">
        <title>Genome- and Community-Level Interaction Insights into Carbon Utilization and Element Cycling Functions of Hydrothermarchaeota in Hydrothermal Sediment.</title>
        <authorList>
            <person name="Zhou Z."/>
            <person name="Liu Y."/>
            <person name="Xu W."/>
            <person name="Pan J."/>
            <person name="Luo Z.H."/>
            <person name="Li M."/>
        </authorList>
    </citation>
    <scope>NUCLEOTIDE SEQUENCE</scope>
    <source>
        <strain evidence="2">HyVt-388</strain>
    </source>
</reference>
<dbReference type="SUPFAM" id="SSF142433">
    <property type="entry name" value="CinA-like"/>
    <property type="match status" value="1"/>
</dbReference>
<evidence type="ECO:0000313" key="2">
    <source>
        <dbReference type="EMBL" id="HEC77870.1"/>
    </source>
</evidence>
<dbReference type="Proteomes" id="UP000885826">
    <property type="component" value="Unassembled WGS sequence"/>
</dbReference>
<organism evidence="2 3">
    <name type="scientific">candidate division WOR-3 bacterium</name>
    <dbReference type="NCBI Taxonomy" id="2052148"/>
    <lineage>
        <taxon>Bacteria</taxon>
        <taxon>Bacteria division WOR-3</taxon>
    </lineage>
</organism>
<dbReference type="InterPro" id="IPR008136">
    <property type="entry name" value="CinA_C"/>
</dbReference>
<dbReference type="AlphaFoldDB" id="A0A9C9EL34"/>
<evidence type="ECO:0000259" key="1">
    <source>
        <dbReference type="Pfam" id="PF02464"/>
    </source>
</evidence>
<sequence length="163" mass="17486">MNINELSERVGKKLISKRLTLGICESCTGGMLGSIITAVPGSSRYFQGGVIAYSNLIKEKVVGVRRTVLRKFGAVSAETAEEMARGGRRRLKSKIGVGITGIAGPTGGTKDKPVGLVYIGIAIGGRCSVKKFLFKGNRNTVRKNACKEALIFLNDLLSKRGRR</sequence>
<dbReference type="NCBIfam" id="TIGR00199">
    <property type="entry name" value="PncC_domain"/>
    <property type="match status" value="1"/>
</dbReference>
<dbReference type="InterPro" id="IPR036653">
    <property type="entry name" value="CinA-like_C"/>
</dbReference>
<dbReference type="Pfam" id="PF02464">
    <property type="entry name" value="CinA"/>
    <property type="match status" value="1"/>
</dbReference>
<accession>A0A9C9EL34</accession>
<dbReference type="Gene3D" id="3.90.950.20">
    <property type="entry name" value="CinA-like"/>
    <property type="match status" value="1"/>
</dbReference>
<gene>
    <name evidence="2" type="ORF">ENI34_01840</name>
</gene>